<name>A0AAV3RD31_LITER</name>
<comment type="caution">
    <text evidence="1">The sequence shown here is derived from an EMBL/GenBank/DDBJ whole genome shotgun (WGS) entry which is preliminary data.</text>
</comment>
<sequence length="146" mass="16380">MPSHLIQSLRSPKRLLRRLFLRMHLLKLRSSDVYSSPTTLAPPVTIIIPDHVPALDITTYAPESSTISPPWKVSSSFDANPLGVPYSLPSGIIVTENTVSRREEPTTSLLLKNYMLRKEMEGIMGYSSPTELHDAFSHFQLKVFSS</sequence>
<evidence type="ECO:0000313" key="2">
    <source>
        <dbReference type="Proteomes" id="UP001454036"/>
    </source>
</evidence>
<keyword evidence="2" id="KW-1185">Reference proteome</keyword>
<accession>A0AAV3RD31</accession>
<gene>
    <name evidence="1" type="ORF">LIER_41578</name>
</gene>
<reference evidence="1 2" key="1">
    <citation type="submission" date="2024-01" db="EMBL/GenBank/DDBJ databases">
        <title>The complete chloroplast genome sequence of Lithospermum erythrorhizon: insights into the phylogenetic relationship among Boraginaceae species and the maternal lineages of purple gromwells.</title>
        <authorList>
            <person name="Okada T."/>
            <person name="Watanabe K."/>
        </authorList>
    </citation>
    <scope>NUCLEOTIDE SEQUENCE [LARGE SCALE GENOMIC DNA]</scope>
</reference>
<dbReference type="Proteomes" id="UP001454036">
    <property type="component" value="Unassembled WGS sequence"/>
</dbReference>
<dbReference type="EMBL" id="BAABME010026353">
    <property type="protein sequence ID" value="GAA0173745.1"/>
    <property type="molecule type" value="Genomic_DNA"/>
</dbReference>
<proteinExistence type="predicted"/>
<evidence type="ECO:0000313" key="1">
    <source>
        <dbReference type="EMBL" id="GAA0173745.1"/>
    </source>
</evidence>
<organism evidence="1 2">
    <name type="scientific">Lithospermum erythrorhizon</name>
    <name type="common">Purple gromwell</name>
    <name type="synonym">Lithospermum officinale var. erythrorhizon</name>
    <dbReference type="NCBI Taxonomy" id="34254"/>
    <lineage>
        <taxon>Eukaryota</taxon>
        <taxon>Viridiplantae</taxon>
        <taxon>Streptophyta</taxon>
        <taxon>Embryophyta</taxon>
        <taxon>Tracheophyta</taxon>
        <taxon>Spermatophyta</taxon>
        <taxon>Magnoliopsida</taxon>
        <taxon>eudicotyledons</taxon>
        <taxon>Gunneridae</taxon>
        <taxon>Pentapetalae</taxon>
        <taxon>asterids</taxon>
        <taxon>lamiids</taxon>
        <taxon>Boraginales</taxon>
        <taxon>Boraginaceae</taxon>
        <taxon>Boraginoideae</taxon>
        <taxon>Lithospermeae</taxon>
        <taxon>Lithospermum</taxon>
    </lineage>
</organism>
<dbReference type="AlphaFoldDB" id="A0AAV3RD31"/>
<protein>
    <submittedName>
        <fullName evidence="1">Uncharacterized protein</fullName>
    </submittedName>
</protein>